<keyword evidence="2" id="KW-1185">Reference proteome</keyword>
<dbReference type="Proteomes" id="UP001589647">
    <property type="component" value="Unassembled WGS sequence"/>
</dbReference>
<dbReference type="EMBL" id="JBHMEI010000109">
    <property type="protein sequence ID" value="MFB9210016.1"/>
    <property type="molecule type" value="Genomic_DNA"/>
</dbReference>
<dbReference type="InterPro" id="IPR032710">
    <property type="entry name" value="NTF2-like_dom_sf"/>
</dbReference>
<comment type="caution">
    <text evidence="1">The sequence shown here is derived from an EMBL/GenBank/DDBJ whole genome shotgun (WGS) entry which is preliminary data.</text>
</comment>
<sequence length="125" mass="14255">MDFDIEDLVGRYVAVWNEADPVLRRNAIADLWAQDGMELVESTRFRGHAELETRVTHAYKEFVEDRKFAVTSANDVFGHHDGITFTLQLTTADGEVVWAARVVLIVGEDELIRYDYHFTVQPLAA</sequence>
<gene>
    <name evidence="1" type="ORF">ACFFV7_53145</name>
</gene>
<organism evidence="1 2">
    <name type="scientific">Nonomuraea spiralis</name>
    <dbReference type="NCBI Taxonomy" id="46182"/>
    <lineage>
        <taxon>Bacteria</taxon>
        <taxon>Bacillati</taxon>
        <taxon>Actinomycetota</taxon>
        <taxon>Actinomycetes</taxon>
        <taxon>Streptosporangiales</taxon>
        <taxon>Streptosporangiaceae</taxon>
        <taxon>Nonomuraea</taxon>
    </lineage>
</organism>
<dbReference type="Gene3D" id="3.10.450.50">
    <property type="match status" value="1"/>
</dbReference>
<protein>
    <recommendedName>
        <fullName evidence="3">SnoaL-like domain-containing protein</fullName>
    </recommendedName>
</protein>
<evidence type="ECO:0008006" key="3">
    <source>
        <dbReference type="Google" id="ProtNLM"/>
    </source>
</evidence>
<proteinExistence type="predicted"/>
<evidence type="ECO:0000313" key="1">
    <source>
        <dbReference type="EMBL" id="MFB9210016.1"/>
    </source>
</evidence>
<dbReference type="SUPFAM" id="SSF54427">
    <property type="entry name" value="NTF2-like"/>
    <property type="match status" value="1"/>
</dbReference>
<dbReference type="RefSeq" id="WP_189651533.1">
    <property type="nucleotide sequence ID" value="NZ_BMRC01000020.1"/>
</dbReference>
<reference evidence="1 2" key="1">
    <citation type="submission" date="2024-09" db="EMBL/GenBank/DDBJ databases">
        <authorList>
            <person name="Sun Q."/>
            <person name="Mori K."/>
        </authorList>
    </citation>
    <scope>NUCLEOTIDE SEQUENCE [LARGE SCALE GENOMIC DNA]</scope>
    <source>
        <strain evidence="1 2">CCM 3426</strain>
    </source>
</reference>
<evidence type="ECO:0000313" key="2">
    <source>
        <dbReference type="Proteomes" id="UP001589647"/>
    </source>
</evidence>
<accession>A0ABV5IZN3</accession>
<name>A0ABV5IZN3_9ACTN</name>